<dbReference type="EMBL" id="GG697370">
    <property type="protein sequence ID" value="EFQ33438.1"/>
    <property type="molecule type" value="Genomic_DNA"/>
</dbReference>
<sequence length="104" mass="11168">MAKTLPTPRVDRWTAHLTMTPPPTPFTLRPASRGPSCICCIADCCRSQPWTELVCQELVAVVTPGGSDALFDRSLAAAVALSSVPRDGGDWSPGRMSLARSRRS</sequence>
<dbReference type="GeneID" id="24414082"/>
<organism evidence="3">
    <name type="scientific">Colletotrichum graminicola (strain M1.001 / M2 / FGSC 10212)</name>
    <name type="common">Maize anthracnose fungus</name>
    <name type="synonym">Glomerella graminicola</name>
    <dbReference type="NCBI Taxonomy" id="645133"/>
    <lineage>
        <taxon>Eukaryota</taxon>
        <taxon>Fungi</taxon>
        <taxon>Dikarya</taxon>
        <taxon>Ascomycota</taxon>
        <taxon>Pezizomycotina</taxon>
        <taxon>Sordariomycetes</taxon>
        <taxon>Hypocreomycetidae</taxon>
        <taxon>Glomerellales</taxon>
        <taxon>Glomerellaceae</taxon>
        <taxon>Colletotrichum</taxon>
        <taxon>Colletotrichum graminicola species complex</taxon>
    </lineage>
</organism>
<proteinExistence type="predicted"/>
<dbReference type="HOGENOM" id="CLU_2249930_0_0_1"/>
<accession>E3QRF0</accession>
<keyword evidence="3" id="KW-1185">Reference proteome</keyword>
<dbReference type="RefSeq" id="XP_008097458.1">
    <property type="nucleotide sequence ID" value="XM_008099267.1"/>
</dbReference>
<dbReference type="Proteomes" id="UP000008782">
    <property type="component" value="Unassembled WGS sequence"/>
</dbReference>
<evidence type="ECO:0000313" key="3">
    <source>
        <dbReference type="Proteomes" id="UP000008782"/>
    </source>
</evidence>
<dbReference type="AlphaFoldDB" id="E3QRF0"/>
<gene>
    <name evidence="2" type="ORF">GLRG_08717</name>
</gene>
<dbReference type="VEuPathDB" id="FungiDB:GLRG_08717"/>
<reference evidence="3" key="1">
    <citation type="journal article" date="2012" name="Nat. Genet.">
        <title>Lifestyle transitions in plant pathogenic Colletotrichum fungi deciphered by genome and transcriptome analyses.</title>
        <authorList>
            <person name="O'Connell R.J."/>
            <person name="Thon M.R."/>
            <person name="Hacquard S."/>
            <person name="Amyotte S.G."/>
            <person name="Kleemann J."/>
            <person name="Torres M.F."/>
            <person name="Damm U."/>
            <person name="Buiate E.A."/>
            <person name="Epstein L."/>
            <person name="Alkan N."/>
            <person name="Altmueller J."/>
            <person name="Alvarado-Balderrama L."/>
            <person name="Bauser C.A."/>
            <person name="Becker C."/>
            <person name="Birren B.W."/>
            <person name="Chen Z."/>
            <person name="Choi J."/>
            <person name="Crouch J.A."/>
            <person name="Duvick J.P."/>
            <person name="Farman M.A."/>
            <person name="Gan P."/>
            <person name="Heiman D."/>
            <person name="Henrissat B."/>
            <person name="Howard R.J."/>
            <person name="Kabbage M."/>
            <person name="Koch C."/>
            <person name="Kracher B."/>
            <person name="Kubo Y."/>
            <person name="Law A.D."/>
            <person name="Lebrun M.-H."/>
            <person name="Lee Y.-H."/>
            <person name="Miyara I."/>
            <person name="Moore N."/>
            <person name="Neumann U."/>
            <person name="Nordstroem K."/>
            <person name="Panaccione D.G."/>
            <person name="Panstruga R."/>
            <person name="Place M."/>
            <person name="Proctor R.H."/>
            <person name="Prusky D."/>
            <person name="Rech G."/>
            <person name="Reinhardt R."/>
            <person name="Rollins J.A."/>
            <person name="Rounsley S."/>
            <person name="Schardl C.L."/>
            <person name="Schwartz D.C."/>
            <person name="Shenoy N."/>
            <person name="Shirasu K."/>
            <person name="Sikhakolli U.R."/>
            <person name="Stueber K."/>
            <person name="Sukno S.A."/>
            <person name="Sweigard J.A."/>
            <person name="Takano Y."/>
            <person name="Takahara H."/>
            <person name="Trail F."/>
            <person name="van der Does H.C."/>
            <person name="Voll L.M."/>
            <person name="Will I."/>
            <person name="Young S."/>
            <person name="Zeng Q."/>
            <person name="Zhang J."/>
            <person name="Zhou S."/>
            <person name="Dickman M.B."/>
            <person name="Schulze-Lefert P."/>
            <person name="Ver Loren van Themaat E."/>
            <person name="Ma L.-J."/>
            <person name="Vaillancourt L.J."/>
        </authorList>
    </citation>
    <scope>NUCLEOTIDE SEQUENCE [LARGE SCALE GENOMIC DNA]</scope>
    <source>
        <strain evidence="3">M1.001 / M2 / FGSC 10212</strain>
    </source>
</reference>
<protein>
    <submittedName>
        <fullName evidence="2">Uncharacterized protein</fullName>
    </submittedName>
</protein>
<name>E3QRF0_COLGM</name>
<feature type="region of interest" description="Disordered" evidence="1">
    <location>
        <begin position="84"/>
        <end position="104"/>
    </location>
</feature>
<evidence type="ECO:0000313" key="2">
    <source>
        <dbReference type="EMBL" id="EFQ33438.1"/>
    </source>
</evidence>
<evidence type="ECO:0000256" key="1">
    <source>
        <dbReference type="SAM" id="MobiDB-lite"/>
    </source>
</evidence>